<accession>A0A918PCF4</accession>
<reference evidence="2" key="1">
    <citation type="journal article" date="2014" name="Int. J. Syst. Evol. Microbiol.">
        <title>Complete genome sequence of Corynebacterium casei LMG S-19264T (=DSM 44701T), isolated from a smear-ripened cheese.</title>
        <authorList>
            <consortium name="US DOE Joint Genome Institute (JGI-PGF)"/>
            <person name="Walter F."/>
            <person name="Albersmeier A."/>
            <person name="Kalinowski J."/>
            <person name="Ruckert C."/>
        </authorList>
    </citation>
    <scope>NUCLEOTIDE SEQUENCE</scope>
    <source>
        <strain evidence="2">KCTC 32255</strain>
    </source>
</reference>
<gene>
    <name evidence="2" type="ORF">GCM10011614_13510</name>
</gene>
<reference evidence="2" key="2">
    <citation type="submission" date="2020-09" db="EMBL/GenBank/DDBJ databases">
        <authorList>
            <person name="Sun Q."/>
            <person name="Kim S."/>
        </authorList>
    </citation>
    <scope>NUCLEOTIDE SEQUENCE</scope>
    <source>
        <strain evidence="2">KCTC 32255</strain>
    </source>
</reference>
<dbReference type="CDD" id="cd06661">
    <property type="entry name" value="GGCT_like"/>
    <property type="match status" value="1"/>
</dbReference>
<name>A0A918PCF4_9SPHN</name>
<dbReference type="InterPro" id="IPR013024">
    <property type="entry name" value="GGCT-like"/>
</dbReference>
<dbReference type="Gene3D" id="3.10.490.10">
    <property type="entry name" value="Gamma-glutamyl cyclotransferase-like"/>
    <property type="match status" value="1"/>
</dbReference>
<proteinExistence type="predicted"/>
<dbReference type="InterPro" id="IPR036568">
    <property type="entry name" value="GGCT-like_sf"/>
</dbReference>
<evidence type="ECO:0000259" key="1">
    <source>
        <dbReference type="Pfam" id="PF06094"/>
    </source>
</evidence>
<dbReference type="AlphaFoldDB" id="A0A918PCF4"/>
<dbReference type="SUPFAM" id="SSF110857">
    <property type="entry name" value="Gamma-glutamyl cyclotransferase-like"/>
    <property type="match status" value="1"/>
</dbReference>
<feature type="domain" description="Gamma-glutamylcyclotransferase AIG2-like" evidence="1">
    <location>
        <begin position="7"/>
        <end position="133"/>
    </location>
</feature>
<evidence type="ECO:0000313" key="3">
    <source>
        <dbReference type="Proteomes" id="UP000648075"/>
    </source>
</evidence>
<dbReference type="Proteomes" id="UP000648075">
    <property type="component" value="Unassembled WGS sequence"/>
</dbReference>
<keyword evidence="3" id="KW-1185">Reference proteome</keyword>
<organism evidence="2 3">
    <name type="scientific">Novosphingobium colocasiae</name>
    <dbReference type="NCBI Taxonomy" id="1256513"/>
    <lineage>
        <taxon>Bacteria</taxon>
        <taxon>Pseudomonadati</taxon>
        <taxon>Pseudomonadota</taxon>
        <taxon>Alphaproteobacteria</taxon>
        <taxon>Sphingomonadales</taxon>
        <taxon>Sphingomonadaceae</taxon>
        <taxon>Novosphingobium</taxon>
    </lineage>
</organism>
<dbReference type="InterPro" id="IPR009288">
    <property type="entry name" value="AIG2-like_dom"/>
</dbReference>
<sequence length="155" mass="17261">MTKPRRFFFYGTLAGTADNPFAAIVKRHMRLVGPARITGRLHAVPTAQGWYPVLSRAPDGVVTGRLYAARPSFTPRLLALIDGYEECRLGNRARSAYWRETVAVARPGKRSITAQVYRFDGPLPRSAQAIRGGSFEGWLAATGHRPYRVRRGSFV</sequence>
<dbReference type="EMBL" id="BMZA01000003">
    <property type="protein sequence ID" value="GGY99815.1"/>
    <property type="molecule type" value="Genomic_DNA"/>
</dbReference>
<comment type="caution">
    <text evidence="2">The sequence shown here is derived from an EMBL/GenBank/DDBJ whole genome shotgun (WGS) entry which is preliminary data.</text>
</comment>
<dbReference type="Pfam" id="PF06094">
    <property type="entry name" value="GGACT"/>
    <property type="match status" value="1"/>
</dbReference>
<dbReference type="RefSeq" id="WP_189620371.1">
    <property type="nucleotide sequence ID" value="NZ_BMZA01000003.1"/>
</dbReference>
<evidence type="ECO:0000313" key="2">
    <source>
        <dbReference type="EMBL" id="GGY99815.1"/>
    </source>
</evidence>
<protein>
    <recommendedName>
        <fullName evidence="1">Gamma-glutamylcyclotransferase AIG2-like domain-containing protein</fullName>
    </recommendedName>
</protein>